<evidence type="ECO:0000313" key="2">
    <source>
        <dbReference type="Proteomes" id="UP001172386"/>
    </source>
</evidence>
<protein>
    <submittedName>
        <fullName evidence="1">Uncharacterized protein</fullName>
    </submittedName>
</protein>
<comment type="caution">
    <text evidence="1">The sequence shown here is derived from an EMBL/GenBank/DDBJ whole genome shotgun (WGS) entry which is preliminary data.</text>
</comment>
<evidence type="ECO:0000313" key="1">
    <source>
        <dbReference type="EMBL" id="KAJ9652336.1"/>
    </source>
</evidence>
<gene>
    <name evidence="1" type="ORF">H2198_008424</name>
</gene>
<dbReference type="EMBL" id="JAPDRQ010000204">
    <property type="protein sequence ID" value="KAJ9652336.1"/>
    <property type="molecule type" value="Genomic_DNA"/>
</dbReference>
<reference evidence="1" key="1">
    <citation type="submission" date="2022-10" db="EMBL/GenBank/DDBJ databases">
        <title>Culturing micro-colonial fungi from biological soil crusts in the Mojave desert and describing Neophaeococcomyces mojavensis, and introducing the new genera and species Taxawa tesnikishii.</title>
        <authorList>
            <person name="Kurbessoian T."/>
            <person name="Stajich J.E."/>
        </authorList>
    </citation>
    <scope>NUCLEOTIDE SEQUENCE</scope>
    <source>
        <strain evidence="1">JES_112</strain>
    </source>
</reference>
<proteinExistence type="predicted"/>
<keyword evidence="2" id="KW-1185">Reference proteome</keyword>
<name>A0ACC2ZX79_9EURO</name>
<sequence length="53" mass="6049">MAVDRGKGSGESSEERKKIEKKRKNEMLKLEEEANKVKQDRETQAINGGDRES</sequence>
<accession>A0ACC2ZX79</accession>
<dbReference type="Proteomes" id="UP001172386">
    <property type="component" value="Unassembled WGS sequence"/>
</dbReference>
<organism evidence="1 2">
    <name type="scientific">Neophaeococcomyces mojaviensis</name>
    <dbReference type="NCBI Taxonomy" id="3383035"/>
    <lineage>
        <taxon>Eukaryota</taxon>
        <taxon>Fungi</taxon>
        <taxon>Dikarya</taxon>
        <taxon>Ascomycota</taxon>
        <taxon>Pezizomycotina</taxon>
        <taxon>Eurotiomycetes</taxon>
        <taxon>Chaetothyriomycetidae</taxon>
        <taxon>Chaetothyriales</taxon>
        <taxon>Chaetothyriales incertae sedis</taxon>
        <taxon>Neophaeococcomyces</taxon>
    </lineage>
</organism>